<sequence>MKVVLFGLGGLLVLLSAFARVRSARWWIRFADFPRMQIASGLAAVLALHAVVFGWQSRADVVFTLAVTAALLYQGWRIFPYTVLAPKQVMDAPSGDRARSIRILATNVLMQNRDAQRLLALIREKDPDLILALETDSWWTGQLAVLDRDYPFRLKQPQGNCYGLNFFSKLELRSPQVRFLLENDIPSVRTGVRLRSGDWIEFYGLHPRPPEVQADTETRDAEILMVGREIRADGRPSIVAGDLNDVAWSHTTRLFQRISGTLDPRRGRGMFNTFHAHYPMFRWPLDHVFHEASFTLVRLERLPDIGSDHFPVLVELHFEPSAETRQDTPQPNYVDLDEAEEKIEDGQEAAEETRNGQAVTQGPTRAARTS</sequence>
<feature type="transmembrane region" description="Helical" evidence="2">
    <location>
        <begin position="61"/>
        <end position="79"/>
    </location>
</feature>
<keyword evidence="4" id="KW-0255">Endonuclease</keyword>
<dbReference type="InterPro" id="IPR005135">
    <property type="entry name" value="Endo/exonuclease/phosphatase"/>
</dbReference>
<feature type="transmembrane region" description="Helical" evidence="2">
    <location>
        <begin position="35"/>
        <end position="54"/>
    </location>
</feature>
<protein>
    <submittedName>
        <fullName evidence="4">Endonuclease</fullName>
    </submittedName>
</protein>
<gene>
    <name evidence="4" type="ORF">FHG71_07440</name>
</gene>
<keyword evidence="5" id="KW-1185">Reference proteome</keyword>
<keyword evidence="2" id="KW-1133">Transmembrane helix</keyword>
<dbReference type="SUPFAM" id="SSF56219">
    <property type="entry name" value="DNase I-like"/>
    <property type="match status" value="1"/>
</dbReference>
<keyword evidence="4" id="KW-0378">Hydrolase</keyword>
<accession>A0A5C4NEY8</accession>
<organism evidence="4 5">
    <name type="scientific">Rubellimicrobium roseum</name>
    <dbReference type="NCBI Taxonomy" id="687525"/>
    <lineage>
        <taxon>Bacteria</taxon>
        <taxon>Pseudomonadati</taxon>
        <taxon>Pseudomonadota</taxon>
        <taxon>Alphaproteobacteria</taxon>
        <taxon>Rhodobacterales</taxon>
        <taxon>Roseobacteraceae</taxon>
        <taxon>Rubellimicrobium</taxon>
    </lineage>
</organism>
<keyword evidence="4" id="KW-0540">Nuclease</keyword>
<dbReference type="RefSeq" id="WP_139081005.1">
    <property type="nucleotide sequence ID" value="NZ_VDFV01000006.1"/>
</dbReference>
<evidence type="ECO:0000313" key="4">
    <source>
        <dbReference type="EMBL" id="TNC72732.1"/>
    </source>
</evidence>
<dbReference type="AlphaFoldDB" id="A0A5C4NEY8"/>
<keyword evidence="2" id="KW-0472">Membrane</keyword>
<feature type="region of interest" description="Disordered" evidence="1">
    <location>
        <begin position="341"/>
        <end position="370"/>
    </location>
</feature>
<dbReference type="InterPro" id="IPR036691">
    <property type="entry name" value="Endo/exonu/phosph_ase_sf"/>
</dbReference>
<feature type="compositionally biased region" description="Polar residues" evidence="1">
    <location>
        <begin position="355"/>
        <end position="370"/>
    </location>
</feature>
<dbReference type="OrthoDB" id="9796594at2"/>
<dbReference type="GO" id="GO:0004519">
    <property type="term" value="F:endonuclease activity"/>
    <property type="evidence" value="ECO:0007669"/>
    <property type="project" value="UniProtKB-KW"/>
</dbReference>
<dbReference type="EMBL" id="VDFV01000006">
    <property type="protein sequence ID" value="TNC72732.1"/>
    <property type="molecule type" value="Genomic_DNA"/>
</dbReference>
<comment type="caution">
    <text evidence="4">The sequence shown here is derived from an EMBL/GenBank/DDBJ whole genome shotgun (WGS) entry which is preliminary data.</text>
</comment>
<keyword evidence="2" id="KW-0812">Transmembrane</keyword>
<reference evidence="4 5" key="1">
    <citation type="submission" date="2019-06" db="EMBL/GenBank/DDBJ databases">
        <authorList>
            <person name="Jiang L."/>
        </authorList>
    </citation>
    <scope>NUCLEOTIDE SEQUENCE [LARGE SCALE GENOMIC DNA]</scope>
    <source>
        <strain evidence="4 5">YIM 48858</strain>
    </source>
</reference>
<evidence type="ECO:0000256" key="2">
    <source>
        <dbReference type="SAM" id="Phobius"/>
    </source>
</evidence>
<proteinExistence type="predicted"/>
<feature type="domain" description="Endonuclease/exonuclease/phosphatase" evidence="3">
    <location>
        <begin position="107"/>
        <end position="309"/>
    </location>
</feature>
<name>A0A5C4NEY8_9RHOB</name>
<dbReference type="Gene3D" id="3.60.10.10">
    <property type="entry name" value="Endonuclease/exonuclease/phosphatase"/>
    <property type="match status" value="1"/>
</dbReference>
<evidence type="ECO:0000256" key="1">
    <source>
        <dbReference type="SAM" id="MobiDB-lite"/>
    </source>
</evidence>
<dbReference type="Pfam" id="PF03372">
    <property type="entry name" value="Exo_endo_phos"/>
    <property type="match status" value="1"/>
</dbReference>
<evidence type="ECO:0000313" key="5">
    <source>
        <dbReference type="Proteomes" id="UP000305709"/>
    </source>
</evidence>
<feature type="compositionally biased region" description="Acidic residues" evidence="1">
    <location>
        <begin position="341"/>
        <end position="350"/>
    </location>
</feature>
<dbReference type="Proteomes" id="UP000305709">
    <property type="component" value="Unassembled WGS sequence"/>
</dbReference>
<evidence type="ECO:0000259" key="3">
    <source>
        <dbReference type="Pfam" id="PF03372"/>
    </source>
</evidence>